<feature type="signal peptide" evidence="1">
    <location>
        <begin position="1"/>
        <end position="19"/>
    </location>
</feature>
<dbReference type="Pfam" id="PF04392">
    <property type="entry name" value="ABC_sub_bind"/>
    <property type="match status" value="1"/>
</dbReference>
<proteinExistence type="predicted"/>
<feature type="chain" id="PRO_5037202578" evidence="1">
    <location>
        <begin position="20"/>
        <end position="333"/>
    </location>
</feature>
<dbReference type="Proteomes" id="UP000671913">
    <property type="component" value="Chromosome"/>
</dbReference>
<dbReference type="PANTHER" id="PTHR35271">
    <property type="entry name" value="ABC TRANSPORTER, SUBSTRATE-BINDING LIPOPROTEIN-RELATED"/>
    <property type="match status" value="1"/>
</dbReference>
<dbReference type="CDD" id="cd06325">
    <property type="entry name" value="PBP1_ABC_unchar_transporter"/>
    <property type="match status" value="1"/>
</dbReference>
<dbReference type="InterPro" id="IPR028082">
    <property type="entry name" value="Peripla_BP_I"/>
</dbReference>
<dbReference type="AlphaFoldDB" id="A0A975AV09"/>
<organism evidence="2 3">
    <name type="scientific">Aceticella autotrophica</name>
    <dbReference type="NCBI Taxonomy" id="2755338"/>
    <lineage>
        <taxon>Bacteria</taxon>
        <taxon>Bacillati</taxon>
        <taxon>Bacillota</taxon>
        <taxon>Clostridia</taxon>
        <taxon>Thermoanaerobacterales</taxon>
        <taxon>Thermoanaerobacteraceae</taxon>
        <taxon>Aceticella</taxon>
    </lineage>
</organism>
<keyword evidence="1" id="KW-0732">Signal</keyword>
<reference evidence="2" key="1">
    <citation type="submission" date="2020-08" db="EMBL/GenBank/DDBJ databases">
        <title>Genomic insights into the carbon and energy metabolism of the first obligate autotrophic acetogenic bacterium Aceticella autotrophica gen. nov., sp. nov.</title>
        <authorList>
            <person name="Toshchakov S.V."/>
            <person name="Elcheninov A.G."/>
            <person name="Kublanov I.V."/>
            <person name="Frolov E.N."/>
            <person name="Lebedinsky A.V."/>
        </authorList>
    </citation>
    <scope>NUCLEOTIDE SEQUENCE</scope>
    <source>
        <strain evidence="2">3443-3Ac</strain>
    </source>
</reference>
<name>A0A975AV09_9THEO</name>
<dbReference type="EMBL" id="CP060096">
    <property type="protein sequence ID" value="QSZ26956.1"/>
    <property type="molecule type" value="Genomic_DNA"/>
</dbReference>
<gene>
    <name evidence="2" type="ORF">ACETAC_08785</name>
</gene>
<dbReference type="PROSITE" id="PS51257">
    <property type="entry name" value="PROKAR_LIPOPROTEIN"/>
    <property type="match status" value="1"/>
</dbReference>
<dbReference type="InterPro" id="IPR007487">
    <property type="entry name" value="ABC_transpt-TYRBP-like"/>
</dbReference>
<dbReference type="RefSeq" id="WP_284679646.1">
    <property type="nucleotide sequence ID" value="NZ_CP060096.1"/>
</dbReference>
<keyword evidence="3" id="KW-1185">Reference proteome</keyword>
<sequence>MKRVLVVFSIIFTLMFALSGCNGTSSNQASKNSSSDKKVTIGIMQIVEHPALDSAREGFIKALKDNGYEEGKNVNYIMENAQGDMSTAQTIAKKFVDQKVNLIFSIATPTSQAAKKATDSIPIVFTAVTDPVAAGLVKSMDKPGTNATGTSDMVPVKDQINLIKEIVPDAKKLGIIYNAGEVNSTVQVKQAKAAAESMGYTVSEATVSNSSEVNQATQSIVGKVDVIWLPTDNTVASSIGAIIKVANQAKKPVIPAEKGMVEGGGLATLGINYNDLGYQAGKIAVRILKGEKPENIKVETADKLQLVINQKEADTIGIKIPDSVLKKAQDIIK</sequence>
<dbReference type="KEGG" id="aaut:ACETAC_08785"/>
<dbReference type="SUPFAM" id="SSF53822">
    <property type="entry name" value="Periplasmic binding protein-like I"/>
    <property type="match status" value="1"/>
</dbReference>
<accession>A0A975AV09</accession>
<dbReference type="Gene3D" id="3.40.50.2300">
    <property type="match status" value="2"/>
</dbReference>
<evidence type="ECO:0000313" key="3">
    <source>
        <dbReference type="Proteomes" id="UP000671913"/>
    </source>
</evidence>
<dbReference type="PANTHER" id="PTHR35271:SF1">
    <property type="entry name" value="ABC TRANSPORTER, SUBSTRATE-BINDING LIPOPROTEIN"/>
    <property type="match status" value="1"/>
</dbReference>
<protein>
    <submittedName>
        <fullName evidence="2">ABC transporter substrate-binding protein</fullName>
    </submittedName>
</protein>
<evidence type="ECO:0000256" key="1">
    <source>
        <dbReference type="SAM" id="SignalP"/>
    </source>
</evidence>
<evidence type="ECO:0000313" key="2">
    <source>
        <dbReference type="EMBL" id="QSZ26956.1"/>
    </source>
</evidence>